<gene>
    <name evidence="2" type="ORF">FO440_10925</name>
</gene>
<name>A0A556MK71_9SPHI</name>
<feature type="chain" id="PRO_5021727287" description="DUF4105 domain-containing protein" evidence="1">
    <location>
        <begin position="28"/>
        <end position="383"/>
    </location>
</feature>
<accession>A0A556MK71</accession>
<dbReference type="OrthoDB" id="629215at2"/>
<comment type="caution">
    <text evidence="2">The sequence shown here is derived from an EMBL/GenBank/DDBJ whole genome shotgun (WGS) entry which is preliminary data.</text>
</comment>
<sequence length="383" mass="42488">MSNAFSSLIFKTVLFTVTLQYALPAQAQLASNSYKSHAVNKPAHYLTDANTDTLESKQDSSIFASATPVEKALKLYDDELLQNTNAEASITTPKERRKLMGYLKTVTSNEDVNYNQSHAKFLYHLANVFARLRLYPLAMKCFLKTTAIRTKYPADSLAQTDSSAYLAINAKDDSLVASQALFSKSPGYNTKKSKATTYKYITSALDDGKKAVAYAMLFHVKQPVPGKRKIFVWGNTGHTFITLIKYNADSTYSSFSFGFYPKKVNLLSATPVEPETASVFKDDTNHQWDEVLGKFISKRRFEKILLLAKQYDHLEYHLSNNNCTDFGLKAAQLAGINIDGTTGSWPLGHGNNPAITGQSILEGKFNDADTGKAEDLFINTIVP</sequence>
<evidence type="ECO:0008006" key="4">
    <source>
        <dbReference type="Google" id="ProtNLM"/>
    </source>
</evidence>
<evidence type="ECO:0000313" key="2">
    <source>
        <dbReference type="EMBL" id="TSJ40269.1"/>
    </source>
</evidence>
<protein>
    <recommendedName>
        <fullName evidence="4">DUF4105 domain-containing protein</fullName>
    </recommendedName>
</protein>
<dbReference type="RefSeq" id="WP_144248307.1">
    <property type="nucleotide sequence ID" value="NZ_VLPK01000002.1"/>
</dbReference>
<reference evidence="2 3" key="1">
    <citation type="submission" date="2019-07" db="EMBL/GenBank/DDBJ databases">
        <authorList>
            <person name="Huq M.A."/>
        </authorList>
    </citation>
    <scope>NUCLEOTIDE SEQUENCE [LARGE SCALE GENOMIC DNA]</scope>
    <source>
        <strain evidence="2 3">MAH-19</strain>
    </source>
</reference>
<evidence type="ECO:0000313" key="3">
    <source>
        <dbReference type="Proteomes" id="UP000318733"/>
    </source>
</evidence>
<dbReference type="Proteomes" id="UP000318733">
    <property type="component" value="Unassembled WGS sequence"/>
</dbReference>
<evidence type="ECO:0000256" key="1">
    <source>
        <dbReference type="SAM" id="SignalP"/>
    </source>
</evidence>
<feature type="signal peptide" evidence="1">
    <location>
        <begin position="1"/>
        <end position="27"/>
    </location>
</feature>
<proteinExistence type="predicted"/>
<dbReference type="AlphaFoldDB" id="A0A556MK71"/>
<keyword evidence="1" id="KW-0732">Signal</keyword>
<dbReference type="EMBL" id="VLPK01000002">
    <property type="protein sequence ID" value="TSJ40269.1"/>
    <property type="molecule type" value="Genomic_DNA"/>
</dbReference>
<organism evidence="2 3">
    <name type="scientific">Mucilaginibacter corticis</name>
    <dbReference type="NCBI Taxonomy" id="2597670"/>
    <lineage>
        <taxon>Bacteria</taxon>
        <taxon>Pseudomonadati</taxon>
        <taxon>Bacteroidota</taxon>
        <taxon>Sphingobacteriia</taxon>
        <taxon>Sphingobacteriales</taxon>
        <taxon>Sphingobacteriaceae</taxon>
        <taxon>Mucilaginibacter</taxon>
    </lineage>
</organism>
<keyword evidence="3" id="KW-1185">Reference proteome</keyword>